<sequence>MKYAKLILLYFSFCCFVDSAVAQSIIVDDSKNAQELVENILVNSTCATIANPVASGDNFSGSNKSYGYFNNQGGTFPFAEGVVLSTWSSQNSIGPFIVNRGGGDDRWLGDTDLEQALGLTETINATFLEFEFIPLTNFISFNYIFASNEYQSYFPCEFSDGFAFLIKEKGSLDPYQNIAVIPNTTTAVSSTSIHPFIPPVRTIVGLNPGCSAENESYFGGYNTNASPVNYSAQTVVLNAQSNVVAGRTYQIKLVIADDENEEFDSAVFIEAGSFAPKINLGSDQTVCFGGKTILDAGLTGNTNTYQWFKDGGTTPLGSNSTLEVNSAGQYSVLATLAAGCVATGTINIAYKNPIQKSLTQCGDSSGNATFDLTTLTTEIANGNTNAVEYFETVIDLQNQSPRITNTANYNSASKIIYAKATNNAGCVNVTEITLLVLSTLPAVQKLSFCDNDAIQDGIRVFDLFKDINPKILPVVVSPLTVEGYYLSANDATNRQNALPTNFTSTTNPQTLFIRVENGLDCRGIFEIQLEINIYTPAIPGIIKGTVVNQFSGESNSILIETMVAGDFEYSLDGITFQSNPLFTNISAGIYKAFVRDNSSCGLSFTTVYVLDYPRFFTPNGDGFNDVWLIKNLTIFPNATINIFNRFGKLLKQFNSSNQGWNGIFNGEALPSDDYWFTLKADDRKIIKGHFSLKR</sequence>
<feature type="chain" id="PRO_5012522386" evidence="1">
    <location>
        <begin position="23"/>
        <end position="694"/>
    </location>
</feature>
<dbReference type="Pfam" id="PF13585">
    <property type="entry name" value="CHU_C"/>
    <property type="match status" value="1"/>
</dbReference>
<organism evidence="2 3">
    <name type="scientific">Flavobacterium micromati</name>
    <dbReference type="NCBI Taxonomy" id="229205"/>
    <lineage>
        <taxon>Bacteria</taxon>
        <taxon>Pseudomonadati</taxon>
        <taxon>Bacteroidota</taxon>
        <taxon>Flavobacteriia</taxon>
        <taxon>Flavobacteriales</taxon>
        <taxon>Flavobacteriaceae</taxon>
        <taxon>Flavobacterium</taxon>
    </lineage>
</organism>
<dbReference type="NCBIfam" id="NF038133">
    <property type="entry name" value="choice_anch_L"/>
    <property type="match status" value="1"/>
</dbReference>
<dbReference type="InterPro" id="IPR049804">
    <property type="entry name" value="Choice_anch_L"/>
</dbReference>
<dbReference type="STRING" id="229205.SAMN05444372_11351"/>
<dbReference type="EMBL" id="FQWF01000013">
    <property type="protein sequence ID" value="SHH03433.1"/>
    <property type="molecule type" value="Genomic_DNA"/>
</dbReference>
<keyword evidence="1" id="KW-0732">Signal</keyword>
<gene>
    <name evidence="2" type="ORF">SAMN05444372_11351</name>
</gene>
<proteinExistence type="predicted"/>
<keyword evidence="3" id="KW-1185">Reference proteome</keyword>
<dbReference type="Gene3D" id="2.60.40.10">
    <property type="entry name" value="Immunoglobulins"/>
    <property type="match status" value="1"/>
</dbReference>
<feature type="signal peptide" evidence="1">
    <location>
        <begin position="1"/>
        <end position="22"/>
    </location>
</feature>
<dbReference type="RefSeq" id="WP_073021443.1">
    <property type="nucleotide sequence ID" value="NZ_FQWF01000013.1"/>
</dbReference>
<evidence type="ECO:0000313" key="2">
    <source>
        <dbReference type="EMBL" id="SHH03433.1"/>
    </source>
</evidence>
<evidence type="ECO:0000256" key="1">
    <source>
        <dbReference type="SAM" id="SignalP"/>
    </source>
</evidence>
<accession>A0A1M5PQ77</accession>
<dbReference type="InterPro" id="IPR026341">
    <property type="entry name" value="T9SS_type_B"/>
</dbReference>
<dbReference type="OrthoDB" id="9765926at2"/>
<dbReference type="InterPro" id="IPR013783">
    <property type="entry name" value="Ig-like_fold"/>
</dbReference>
<evidence type="ECO:0000313" key="3">
    <source>
        <dbReference type="Proteomes" id="UP000184020"/>
    </source>
</evidence>
<dbReference type="Proteomes" id="UP000184020">
    <property type="component" value="Unassembled WGS sequence"/>
</dbReference>
<protein>
    <submittedName>
        <fullName evidence="2">Gliding motility-associated C-terminal domain-containing protein</fullName>
    </submittedName>
</protein>
<name>A0A1M5PQ77_9FLAO</name>
<dbReference type="AlphaFoldDB" id="A0A1M5PQ77"/>
<dbReference type="NCBIfam" id="TIGR04131">
    <property type="entry name" value="Bac_Flav_CTERM"/>
    <property type="match status" value="1"/>
</dbReference>
<reference evidence="3" key="1">
    <citation type="submission" date="2016-11" db="EMBL/GenBank/DDBJ databases">
        <authorList>
            <person name="Varghese N."/>
            <person name="Submissions S."/>
        </authorList>
    </citation>
    <scope>NUCLEOTIDE SEQUENCE [LARGE SCALE GENOMIC DNA]</scope>
    <source>
        <strain evidence="3">DSM 17659</strain>
    </source>
</reference>